<protein>
    <submittedName>
        <fullName evidence="1">XRE family transcriptional regulator</fullName>
    </submittedName>
</protein>
<dbReference type="PATRIC" id="fig|483937.3.peg.3962"/>
<reference evidence="1 2" key="1">
    <citation type="submission" date="2015-08" db="EMBL/GenBank/DDBJ databases">
        <title>Genomes of Paenibacillus riograndensis.</title>
        <authorList>
            <person name="Sant'Anna F.H."/>
            <person name="Souza R."/>
            <person name="Ambrosini A."/>
            <person name="Bach E."/>
            <person name="Fernandes G."/>
            <person name="Balsanelli E."/>
            <person name="Baura V.A."/>
            <person name="Pedrosa F.O."/>
            <person name="Souza E.M."/>
            <person name="Passaglia L."/>
        </authorList>
    </citation>
    <scope>NUCLEOTIDE SEQUENCE [LARGE SCALE GENOMIC DNA]</scope>
    <source>
        <strain evidence="1 2">CAS34</strain>
    </source>
</reference>
<dbReference type="OrthoDB" id="2959414at2"/>
<organism evidence="1 2">
    <name type="scientific">Paenibacillus riograndensis</name>
    <dbReference type="NCBI Taxonomy" id="483937"/>
    <lineage>
        <taxon>Bacteria</taxon>
        <taxon>Bacillati</taxon>
        <taxon>Bacillota</taxon>
        <taxon>Bacilli</taxon>
        <taxon>Bacillales</taxon>
        <taxon>Paenibacillaceae</taxon>
        <taxon>Paenibacillus</taxon>
        <taxon>Paenibacillus sonchi group</taxon>
    </lineage>
</organism>
<dbReference type="Gene3D" id="3.30.450.180">
    <property type="match status" value="1"/>
</dbReference>
<dbReference type="Proteomes" id="UP000070475">
    <property type="component" value="Unassembled WGS sequence"/>
</dbReference>
<accession>A0A132U6H8</accession>
<proteinExistence type="predicted"/>
<name>A0A132U6H8_9BACL</name>
<sequence length="297" mass="34614">MDVHTKNTRLQQLLYMIEQFRIARQREISLGKYMPWKRFTQQELNDEACATYKNLLVGRSLRIPDRNRILTIADYLELSSDGRNDLLLAAGYLPIQTEISGNALEQAIGQAQHTMNVLPYPAMIVTHTEDIKGYNESFRRLFGFPESHAYDHLMNRIDLHFNPDLPVYLRSTFDRSSFEKWKTHAVQGIRLFKNNHILSRYDDWYQRVLNRFEHYLAEEQWLEDALVTGDIDNGELTQSILTRSESNGEFIPIQYKQVSITTGSLMTPKVQVFLPVDDAARRIFEELGCHVLSTNIK</sequence>
<evidence type="ECO:0000313" key="2">
    <source>
        <dbReference type="Proteomes" id="UP000070475"/>
    </source>
</evidence>
<dbReference type="EMBL" id="LIRB01000113">
    <property type="protein sequence ID" value="KWX79214.1"/>
    <property type="molecule type" value="Genomic_DNA"/>
</dbReference>
<gene>
    <name evidence="1" type="ORF">AMQ84_07530</name>
</gene>
<dbReference type="AlphaFoldDB" id="A0A132U6H8"/>
<evidence type="ECO:0000313" key="1">
    <source>
        <dbReference type="EMBL" id="KWX79214.1"/>
    </source>
</evidence>
<keyword evidence="2" id="KW-1185">Reference proteome</keyword>
<comment type="caution">
    <text evidence="1">The sequence shown here is derived from an EMBL/GenBank/DDBJ whole genome shotgun (WGS) entry which is preliminary data.</text>
</comment>